<keyword evidence="5" id="KW-1185">Reference proteome</keyword>
<dbReference type="InterPro" id="IPR003131">
    <property type="entry name" value="T1-type_BTB"/>
</dbReference>
<evidence type="ECO:0000313" key="5">
    <source>
        <dbReference type="Proteomes" id="UP001186944"/>
    </source>
</evidence>
<dbReference type="EMBL" id="VSWD01000001">
    <property type="protein sequence ID" value="KAK3109168.1"/>
    <property type="molecule type" value="Genomic_DNA"/>
</dbReference>
<dbReference type="PANTHER" id="PTHR11145">
    <property type="entry name" value="BTB/POZ DOMAIN-CONTAINING ADAPTER FOR CUL3-MEDIATED RHOA DEGRADATION PROTEIN FAMILY MEMBER"/>
    <property type="match status" value="1"/>
</dbReference>
<dbReference type="Gene3D" id="3.30.710.10">
    <property type="entry name" value="Potassium Channel Kv1.1, Chain A"/>
    <property type="match status" value="1"/>
</dbReference>
<dbReference type="AlphaFoldDB" id="A0AA88YNI1"/>
<feature type="compositionally biased region" description="Polar residues" evidence="2">
    <location>
        <begin position="185"/>
        <end position="210"/>
    </location>
</feature>
<keyword evidence="1" id="KW-0863">Zinc-finger</keyword>
<feature type="compositionally biased region" description="Polar residues" evidence="2">
    <location>
        <begin position="135"/>
        <end position="149"/>
    </location>
</feature>
<dbReference type="InterPro" id="IPR045068">
    <property type="entry name" value="BACURD1-3"/>
</dbReference>
<feature type="compositionally biased region" description="Polar residues" evidence="2">
    <location>
        <begin position="218"/>
        <end position="240"/>
    </location>
</feature>
<name>A0AA88YNI1_PINIB</name>
<dbReference type="CDD" id="cd18316">
    <property type="entry name" value="BTB_POZ_KCTD-like"/>
    <property type="match status" value="1"/>
</dbReference>
<evidence type="ECO:0000259" key="3">
    <source>
        <dbReference type="PROSITE" id="PS50157"/>
    </source>
</evidence>
<dbReference type="InterPro" id="IPR011333">
    <property type="entry name" value="SKP1/BTB/POZ_sf"/>
</dbReference>
<gene>
    <name evidence="4" type="ORF">FSP39_024567</name>
</gene>
<dbReference type="GO" id="GO:0008270">
    <property type="term" value="F:zinc ion binding"/>
    <property type="evidence" value="ECO:0007669"/>
    <property type="project" value="UniProtKB-KW"/>
</dbReference>
<feature type="domain" description="C2H2-type" evidence="3">
    <location>
        <begin position="1"/>
        <end position="29"/>
    </location>
</feature>
<keyword evidence="1" id="KW-0862">Zinc</keyword>
<accession>A0AA88YNI1</accession>
<dbReference type="Proteomes" id="UP001186944">
    <property type="component" value="Unassembled WGS sequence"/>
</dbReference>
<keyword evidence="1" id="KW-0479">Metal-binding</keyword>
<evidence type="ECO:0000313" key="4">
    <source>
        <dbReference type="EMBL" id="KAK3109168.1"/>
    </source>
</evidence>
<feature type="non-terminal residue" evidence="4">
    <location>
        <position position="1"/>
    </location>
</feature>
<dbReference type="Pfam" id="PF02214">
    <property type="entry name" value="BTB_2"/>
    <property type="match status" value="1"/>
</dbReference>
<evidence type="ECO:0000256" key="2">
    <source>
        <dbReference type="SAM" id="MobiDB-lite"/>
    </source>
</evidence>
<dbReference type="PROSITE" id="PS00028">
    <property type="entry name" value="ZINC_FINGER_C2H2_1"/>
    <property type="match status" value="1"/>
</dbReference>
<organism evidence="4 5">
    <name type="scientific">Pinctada imbricata</name>
    <name type="common">Atlantic pearl-oyster</name>
    <name type="synonym">Pinctada martensii</name>
    <dbReference type="NCBI Taxonomy" id="66713"/>
    <lineage>
        <taxon>Eukaryota</taxon>
        <taxon>Metazoa</taxon>
        <taxon>Spiralia</taxon>
        <taxon>Lophotrochozoa</taxon>
        <taxon>Mollusca</taxon>
        <taxon>Bivalvia</taxon>
        <taxon>Autobranchia</taxon>
        <taxon>Pteriomorphia</taxon>
        <taxon>Pterioida</taxon>
        <taxon>Pterioidea</taxon>
        <taxon>Pteriidae</taxon>
        <taxon>Pinctada</taxon>
    </lineage>
</organism>
<dbReference type="PROSITE" id="PS50157">
    <property type="entry name" value="ZINC_FINGER_C2H2_2"/>
    <property type="match status" value="1"/>
</dbReference>
<protein>
    <recommendedName>
        <fullName evidence="3">C2H2-type domain-containing protein</fullName>
    </recommendedName>
</protein>
<sequence>YKCDLCGDELRTLFVAKRHLMEAHSGFKWRCTGCDELFTRSSTTHKCDGRKHTMECYKEVMVDDMRSSVCGAPAKELYEKYREEKLPQTVTYLYRQRVQGKKRMHSLSPSPPPVSPVPQPVSPVPPTPEKISKKAGTTRSALDPSQYSDVSDEEMIEGAESGSGSLPPSPQITLEDVRNVVCENSGESQENQETDVGQQNQREPQESVSNHEAPALGSESQPCTSLTSVSTPGDAPTTSRETVKAKSNDGESESESCASDCEECERKAQAAMPRVVRAAKDILNYQDRVIKLNVGGKEFMTTQDSLIREKDTIFHHMMNLPQRPKEATFFIDRDPKYFHLILNYLRRNGNFKKALLPREPKDLEEMLLEVEYYNLGELGKLIRKRMEH</sequence>
<feature type="region of interest" description="Disordered" evidence="2">
    <location>
        <begin position="184"/>
        <end position="258"/>
    </location>
</feature>
<feature type="region of interest" description="Disordered" evidence="2">
    <location>
        <begin position="98"/>
        <end position="171"/>
    </location>
</feature>
<feature type="compositionally biased region" description="Pro residues" evidence="2">
    <location>
        <begin position="109"/>
        <end position="128"/>
    </location>
</feature>
<dbReference type="GO" id="GO:0051260">
    <property type="term" value="P:protein homooligomerization"/>
    <property type="evidence" value="ECO:0007669"/>
    <property type="project" value="InterPro"/>
</dbReference>
<dbReference type="PANTHER" id="PTHR11145:SF8">
    <property type="entry name" value="RE57120P"/>
    <property type="match status" value="1"/>
</dbReference>
<proteinExistence type="predicted"/>
<reference evidence="4" key="1">
    <citation type="submission" date="2019-08" db="EMBL/GenBank/DDBJ databases">
        <title>The improved chromosome-level genome for the pearl oyster Pinctada fucata martensii using PacBio sequencing and Hi-C.</title>
        <authorList>
            <person name="Zheng Z."/>
        </authorList>
    </citation>
    <scope>NUCLEOTIDE SEQUENCE</scope>
    <source>
        <strain evidence="4">ZZ-2019</strain>
        <tissue evidence="4">Adductor muscle</tissue>
    </source>
</reference>
<dbReference type="SUPFAM" id="SSF54695">
    <property type="entry name" value="POZ domain"/>
    <property type="match status" value="1"/>
</dbReference>
<dbReference type="InterPro" id="IPR013087">
    <property type="entry name" value="Znf_C2H2_type"/>
</dbReference>
<evidence type="ECO:0000256" key="1">
    <source>
        <dbReference type="PROSITE-ProRule" id="PRU00042"/>
    </source>
</evidence>
<comment type="caution">
    <text evidence="4">The sequence shown here is derived from an EMBL/GenBank/DDBJ whole genome shotgun (WGS) entry which is preliminary data.</text>
</comment>